<dbReference type="Pfam" id="PF02518">
    <property type="entry name" value="HATPase_c"/>
    <property type="match status" value="1"/>
</dbReference>
<dbReference type="SMART" id="SM00387">
    <property type="entry name" value="HATPase_c"/>
    <property type="match status" value="1"/>
</dbReference>
<keyword evidence="3" id="KW-0597">Phosphoprotein</keyword>
<dbReference type="Pfam" id="PF13188">
    <property type="entry name" value="PAS_8"/>
    <property type="match status" value="1"/>
</dbReference>
<dbReference type="Gene3D" id="1.10.287.130">
    <property type="match status" value="1"/>
</dbReference>
<dbReference type="Gene3D" id="3.30.565.10">
    <property type="entry name" value="Histidine kinase-like ATPase, C-terminal domain"/>
    <property type="match status" value="1"/>
</dbReference>
<dbReference type="Proteomes" id="UP000484842">
    <property type="component" value="Unassembled WGS sequence"/>
</dbReference>
<comment type="catalytic activity">
    <reaction evidence="1">
        <text>ATP + protein L-histidine = ADP + protein N-phospho-L-histidine.</text>
        <dbReference type="EC" id="2.7.13.3"/>
    </reaction>
</comment>
<keyword evidence="4" id="KW-0808">Transferase</keyword>
<evidence type="ECO:0000256" key="4">
    <source>
        <dbReference type="ARBA" id="ARBA00022679"/>
    </source>
</evidence>
<evidence type="ECO:0000256" key="2">
    <source>
        <dbReference type="ARBA" id="ARBA00012438"/>
    </source>
</evidence>
<dbReference type="EMBL" id="WBSL01000013">
    <property type="protein sequence ID" value="MPY68021.1"/>
    <property type="molecule type" value="Genomic_DNA"/>
</dbReference>
<dbReference type="Pfam" id="PF00512">
    <property type="entry name" value="HisKA"/>
    <property type="match status" value="1"/>
</dbReference>
<feature type="transmembrane region" description="Helical" evidence="9">
    <location>
        <begin position="7"/>
        <end position="26"/>
    </location>
</feature>
<keyword evidence="9" id="KW-1133">Transmembrane helix</keyword>
<accession>A0A7X1TT12</accession>
<reference evidence="11 12" key="1">
    <citation type="submission" date="2019-10" db="EMBL/GenBank/DDBJ databases">
        <title>Deinococcus sp. isolated from soil.</title>
        <authorList>
            <person name="Li Y."/>
            <person name="Wang J."/>
        </authorList>
    </citation>
    <scope>NUCLEOTIDE SEQUENCE [LARGE SCALE GENOMIC DNA]</scope>
    <source>
        <strain evidence="11 12">SDU3-2</strain>
    </source>
</reference>
<comment type="caution">
    <text evidence="11">The sequence shown here is derived from an EMBL/GenBank/DDBJ whole genome shotgun (WGS) entry which is preliminary data.</text>
</comment>
<dbReference type="GO" id="GO:0005524">
    <property type="term" value="F:ATP binding"/>
    <property type="evidence" value="ECO:0007669"/>
    <property type="project" value="UniProtKB-KW"/>
</dbReference>
<evidence type="ECO:0000256" key="6">
    <source>
        <dbReference type="ARBA" id="ARBA00022777"/>
    </source>
</evidence>
<sequence length="628" mass="67713">MKPLHRAALLAWLGIMLGVGLLWWSASVRDARVRFETGARILHRVLSQRGEQQEAVLASVTALARAGVQDGALGGYASAMRAQYPQIVGVQRCRPQCESLGPSGAALPTAPVPKGGSGLQWHPNLPALYALSRGDVRVWVDARYLFREEDFSDLTSAFRLRRPDDGRTLVQRAVRDPARGADRLLPVLRVGKVLGSAEQPFVFEGEHPLRWTELPVAGLGLLALLLAGIAAGWVRLIEGRERARRAAREARRALEGERARAGSAFHAVSEALIVTDARHRVRLANPAAHALLGEALTEGRDLREAVGFRATLDQQPFDPSAFWGQSRPTELPPGVTLVTGDGARLVEGALAPVLEEDEAEAGWVLVLRDVGPLRARVQAALEEGERRVREHAETLAHVTRLSTLGEMSAGLAHELNQPLTAIVSHGQAALRLLDDPERDEARVRRSVEATVTQAKRAASIIAHLRTLVKRDPTQTRPVDVNQVLDNVATLMGHEAERDGIRLTVCPDPRPLIVQGDPVHLEQVLLNLVRNAADAVRATPGAEVRLSARQQGAGALVEVRDTGPGLPDTVRDRLFTPFVTTKPGGLGLGLSLSHTLVQGMGGDLRGENVSGGAVFTLTLPLARREAAHA</sequence>
<dbReference type="InterPro" id="IPR036097">
    <property type="entry name" value="HisK_dim/P_sf"/>
</dbReference>
<dbReference type="PANTHER" id="PTHR43065">
    <property type="entry name" value="SENSOR HISTIDINE KINASE"/>
    <property type="match status" value="1"/>
</dbReference>
<keyword evidence="8" id="KW-0902">Two-component regulatory system</keyword>
<dbReference type="GO" id="GO:0000155">
    <property type="term" value="F:phosphorelay sensor kinase activity"/>
    <property type="evidence" value="ECO:0007669"/>
    <property type="project" value="InterPro"/>
</dbReference>
<dbReference type="AlphaFoldDB" id="A0A7X1TT12"/>
<dbReference type="CDD" id="cd00130">
    <property type="entry name" value="PAS"/>
    <property type="match status" value="1"/>
</dbReference>
<evidence type="ECO:0000256" key="7">
    <source>
        <dbReference type="ARBA" id="ARBA00022840"/>
    </source>
</evidence>
<dbReference type="SUPFAM" id="SSF55785">
    <property type="entry name" value="PYP-like sensor domain (PAS domain)"/>
    <property type="match status" value="1"/>
</dbReference>
<evidence type="ECO:0000313" key="11">
    <source>
        <dbReference type="EMBL" id="MPY68021.1"/>
    </source>
</evidence>
<dbReference type="RefSeq" id="WP_152872330.1">
    <property type="nucleotide sequence ID" value="NZ_WBSL01000013.1"/>
</dbReference>
<dbReference type="InterPro" id="IPR036890">
    <property type="entry name" value="HATPase_C_sf"/>
</dbReference>
<evidence type="ECO:0000313" key="12">
    <source>
        <dbReference type="Proteomes" id="UP000484842"/>
    </source>
</evidence>
<dbReference type="InterPro" id="IPR000014">
    <property type="entry name" value="PAS"/>
</dbReference>
<gene>
    <name evidence="11" type="ORF">F8S09_15285</name>
</gene>
<evidence type="ECO:0000256" key="9">
    <source>
        <dbReference type="SAM" id="Phobius"/>
    </source>
</evidence>
<keyword evidence="9" id="KW-0812">Transmembrane</keyword>
<dbReference type="SMART" id="SM00388">
    <property type="entry name" value="HisKA"/>
    <property type="match status" value="1"/>
</dbReference>
<evidence type="ECO:0000256" key="3">
    <source>
        <dbReference type="ARBA" id="ARBA00022553"/>
    </source>
</evidence>
<name>A0A7X1TT12_9DEIO</name>
<evidence type="ECO:0000256" key="5">
    <source>
        <dbReference type="ARBA" id="ARBA00022741"/>
    </source>
</evidence>
<keyword evidence="6" id="KW-0418">Kinase</keyword>
<dbReference type="PRINTS" id="PR00344">
    <property type="entry name" value="BCTRLSENSOR"/>
</dbReference>
<dbReference type="SUPFAM" id="SSF55874">
    <property type="entry name" value="ATPase domain of HSP90 chaperone/DNA topoisomerase II/histidine kinase"/>
    <property type="match status" value="1"/>
</dbReference>
<feature type="domain" description="Histidine kinase" evidence="10">
    <location>
        <begin position="410"/>
        <end position="622"/>
    </location>
</feature>
<dbReference type="InterPro" id="IPR004358">
    <property type="entry name" value="Sig_transdc_His_kin-like_C"/>
</dbReference>
<dbReference type="PROSITE" id="PS50109">
    <property type="entry name" value="HIS_KIN"/>
    <property type="match status" value="1"/>
</dbReference>
<keyword evidence="7" id="KW-0067">ATP-binding</keyword>
<dbReference type="SUPFAM" id="SSF47384">
    <property type="entry name" value="Homodimeric domain of signal transducing histidine kinase"/>
    <property type="match status" value="1"/>
</dbReference>
<protein>
    <recommendedName>
        <fullName evidence="2">histidine kinase</fullName>
        <ecNumber evidence="2">2.7.13.3</ecNumber>
    </recommendedName>
</protein>
<dbReference type="EC" id="2.7.13.3" evidence="2"/>
<evidence type="ECO:0000259" key="10">
    <source>
        <dbReference type="PROSITE" id="PS50109"/>
    </source>
</evidence>
<evidence type="ECO:0000256" key="8">
    <source>
        <dbReference type="ARBA" id="ARBA00023012"/>
    </source>
</evidence>
<keyword evidence="5" id="KW-0547">Nucleotide-binding</keyword>
<dbReference type="PANTHER" id="PTHR43065:SF46">
    <property type="entry name" value="C4-DICARBOXYLATE TRANSPORT SENSOR PROTEIN DCTB"/>
    <property type="match status" value="1"/>
</dbReference>
<dbReference type="CDD" id="cd00082">
    <property type="entry name" value="HisKA"/>
    <property type="match status" value="1"/>
</dbReference>
<organism evidence="11 12">
    <name type="scientific">Deinococcus terrestris</name>
    <dbReference type="NCBI Taxonomy" id="2651870"/>
    <lineage>
        <taxon>Bacteria</taxon>
        <taxon>Thermotogati</taxon>
        <taxon>Deinococcota</taxon>
        <taxon>Deinococci</taxon>
        <taxon>Deinococcales</taxon>
        <taxon>Deinococcaceae</taxon>
        <taxon>Deinococcus</taxon>
    </lineage>
</organism>
<keyword evidence="9" id="KW-0472">Membrane</keyword>
<dbReference type="Gene3D" id="3.30.450.20">
    <property type="entry name" value="PAS domain"/>
    <property type="match status" value="1"/>
</dbReference>
<evidence type="ECO:0000256" key="1">
    <source>
        <dbReference type="ARBA" id="ARBA00000085"/>
    </source>
</evidence>
<keyword evidence="12" id="KW-1185">Reference proteome</keyword>
<proteinExistence type="predicted"/>
<dbReference type="InterPro" id="IPR003594">
    <property type="entry name" value="HATPase_dom"/>
</dbReference>
<dbReference type="InterPro" id="IPR005467">
    <property type="entry name" value="His_kinase_dom"/>
</dbReference>
<dbReference type="InterPro" id="IPR035965">
    <property type="entry name" value="PAS-like_dom_sf"/>
</dbReference>
<dbReference type="InterPro" id="IPR003661">
    <property type="entry name" value="HisK_dim/P_dom"/>
</dbReference>